<reference evidence="1 2" key="1">
    <citation type="journal article" date="2020" name="J. Virol.">
        <title>ORF4 of the Temperate Archaeal Virus SNJ1 Governs the Lysis-Lysogeny Switch and Superinfection Immunity.</title>
        <authorList>
            <person name="Chen B."/>
            <person name="Chen Z."/>
            <person name="Wang Y."/>
            <person name="Gong H."/>
            <person name="Sima L."/>
            <person name="Wang J."/>
            <person name="Ouyang S."/>
            <person name="Gan W."/>
            <person name="Krupovic M."/>
            <person name="Chen X."/>
            <person name="Du S."/>
        </authorList>
    </citation>
    <scope>NUCLEOTIDE SEQUENCE [LARGE SCALE GENOMIC DNA]</scope>
    <source>
        <strain evidence="1">A29</strain>
    </source>
</reference>
<evidence type="ECO:0000313" key="1">
    <source>
        <dbReference type="EMBL" id="DAC85306.1"/>
    </source>
</evidence>
<keyword evidence="2" id="KW-1185">Reference proteome</keyword>
<organism evidence="1 2">
    <name type="scientific">Haloterrigena jeotgali icosahedral virus 1</name>
    <dbReference type="NCBI Taxonomy" id="2766528"/>
    <lineage>
        <taxon>Viruses</taxon>
        <taxon>Singelaviria</taxon>
        <taxon>Helvetiavirae</taxon>
        <taxon>Dividoviricota</taxon>
        <taxon>Laserviricetes</taxon>
        <taxon>Halopanivirales</taxon>
        <taxon>Simuloviridae</taxon>
        <taxon>Yingchengvirus</taxon>
        <taxon>Yingchengvirus koreaense</taxon>
        <taxon>Yingchengvirus HJIV1</taxon>
    </lineage>
</organism>
<sequence length="335" mass="36797">MTVIGEKTATYETLLSDLVTELLTYSNWSDADTYVTNDGSDTSWYNNGRVLQDSNTGTFLLMYLSGGQWHEQNGTQRHVSGIKFVISTDWDSTNHYPTGYTNVGSQSGLEANALVSNVSNDAPATYDDFNATYANHSDYDYQWFASPYGVWGSNNNLSRDTIRGTSVSYIMSVKADGFNIGTWNSNDGNNGIASVTSYEYLSDRFFDDPGIPLIGLTRTSDIAQAAIYGFTSYSDSDSTHTNRNVGFDNSPVEDADWGIINPSSEDDTFFFRYPAAFNTTAKTVPVAYLRQTIPNDSSEGGAHGDDFTHNSTNYRVFAQSGASTSTVLSMGLRHE</sequence>
<gene>
    <name evidence="1" type="ORF">HJIV1gp28</name>
</gene>
<protein>
    <submittedName>
        <fullName evidence="1">Uncharacterized protein</fullName>
    </submittedName>
</protein>
<dbReference type="Proteomes" id="UP000516087">
    <property type="component" value="Segment"/>
</dbReference>
<evidence type="ECO:0000313" key="2">
    <source>
        <dbReference type="Proteomes" id="UP000516087"/>
    </source>
</evidence>
<name>A0A7G2JX99_9VIRU</name>
<accession>A0A7G2JX99</accession>
<dbReference type="EMBL" id="BK013338">
    <property type="protein sequence ID" value="DAC85306.1"/>
    <property type="molecule type" value="Genomic_DNA"/>
</dbReference>
<proteinExistence type="predicted"/>